<protein>
    <submittedName>
        <fullName evidence="2">Uncharacterized protein</fullName>
    </submittedName>
</protein>
<evidence type="ECO:0000256" key="1">
    <source>
        <dbReference type="SAM" id="MobiDB-lite"/>
    </source>
</evidence>
<dbReference type="Proteomes" id="UP000319817">
    <property type="component" value="Chromosome"/>
</dbReference>
<feature type="region of interest" description="Disordered" evidence="1">
    <location>
        <begin position="33"/>
        <end position="74"/>
    </location>
</feature>
<proteinExistence type="predicted"/>
<reference evidence="2 3" key="1">
    <citation type="submission" date="2019-02" db="EMBL/GenBank/DDBJ databases">
        <title>Deep-cultivation of Planctomycetes and their phenomic and genomic characterization uncovers novel biology.</title>
        <authorList>
            <person name="Wiegand S."/>
            <person name="Jogler M."/>
            <person name="Boedeker C."/>
            <person name="Pinto D."/>
            <person name="Vollmers J."/>
            <person name="Rivas-Marin E."/>
            <person name="Kohn T."/>
            <person name="Peeters S.H."/>
            <person name="Heuer A."/>
            <person name="Rast P."/>
            <person name="Oberbeckmann S."/>
            <person name="Bunk B."/>
            <person name="Jeske O."/>
            <person name="Meyerdierks A."/>
            <person name="Storesund J.E."/>
            <person name="Kallscheuer N."/>
            <person name="Luecker S."/>
            <person name="Lage O.M."/>
            <person name="Pohl T."/>
            <person name="Merkel B.J."/>
            <person name="Hornburger P."/>
            <person name="Mueller R.-W."/>
            <person name="Bruemmer F."/>
            <person name="Labrenz M."/>
            <person name="Spormann A.M."/>
            <person name="Op den Camp H."/>
            <person name="Overmann J."/>
            <person name="Amann R."/>
            <person name="Jetten M.S.M."/>
            <person name="Mascher T."/>
            <person name="Medema M.H."/>
            <person name="Devos D.P."/>
            <person name="Kaster A.-K."/>
            <person name="Ovreas L."/>
            <person name="Rohde M."/>
            <person name="Galperin M.Y."/>
            <person name="Jogler C."/>
        </authorList>
    </citation>
    <scope>NUCLEOTIDE SEQUENCE [LARGE SCALE GENOMIC DNA]</scope>
    <source>
        <strain evidence="2 3">K23_9</strain>
    </source>
</reference>
<evidence type="ECO:0000313" key="2">
    <source>
        <dbReference type="EMBL" id="QDT11909.1"/>
    </source>
</evidence>
<accession>A0A517NXT4</accession>
<evidence type="ECO:0000313" key="3">
    <source>
        <dbReference type="Proteomes" id="UP000319817"/>
    </source>
</evidence>
<sequence length="74" mass="7696">MEGGERNGQNGVPLCNGELTFNVKFHSKGNPVKAYSMSPEHDEGVPVVSAGSDSATSKAAGQVIGSCWTQRSNS</sequence>
<organism evidence="2 3">
    <name type="scientific">Stieleria marina</name>
    <dbReference type="NCBI Taxonomy" id="1930275"/>
    <lineage>
        <taxon>Bacteria</taxon>
        <taxon>Pseudomonadati</taxon>
        <taxon>Planctomycetota</taxon>
        <taxon>Planctomycetia</taxon>
        <taxon>Pirellulales</taxon>
        <taxon>Pirellulaceae</taxon>
        <taxon>Stieleria</taxon>
    </lineage>
</organism>
<name>A0A517NXT4_9BACT</name>
<gene>
    <name evidence="2" type="ORF">K239x_39110</name>
</gene>
<dbReference type="EMBL" id="CP036526">
    <property type="protein sequence ID" value="QDT11909.1"/>
    <property type="molecule type" value="Genomic_DNA"/>
</dbReference>
<keyword evidence="3" id="KW-1185">Reference proteome</keyword>
<dbReference type="AlphaFoldDB" id="A0A517NXT4"/>